<dbReference type="AlphaFoldDB" id="A0A2V1JWR4"/>
<evidence type="ECO:0000256" key="3">
    <source>
        <dbReference type="ARBA" id="ARBA00022448"/>
    </source>
</evidence>
<dbReference type="InterPro" id="IPR036929">
    <property type="entry name" value="DsbDN_sf"/>
</dbReference>
<feature type="domain" description="Thioredoxin" evidence="19">
    <location>
        <begin position="493"/>
        <end position="639"/>
    </location>
</feature>
<dbReference type="GO" id="GO:0017004">
    <property type="term" value="P:cytochrome complex assembly"/>
    <property type="evidence" value="ECO:0007669"/>
    <property type="project" value="UniProtKB-UniRule"/>
</dbReference>
<keyword evidence="11 18" id="KW-0560">Oxidoreductase</keyword>
<dbReference type="Gene3D" id="3.40.30.10">
    <property type="entry name" value="Glutaredoxin"/>
    <property type="match status" value="1"/>
</dbReference>
<evidence type="ECO:0000256" key="18">
    <source>
        <dbReference type="HAMAP-Rule" id="MF_00399"/>
    </source>
</evidence>
<keyword evidence="4 18" id="KW-1003">Cell membrane</keyword>
<keyword evidence="6 18" id="KW-0812">Transmembrane</keyword>
<dbReference type="GO" id="GO:0047134">
    <property type="term" value="F:protein-disulfide reductase [NAD(P)H] activity"/>
    <property type="evidence" value="ECO:0007669"/>
    <property type="project" value="UniProtKB-UniRule"/>
</dbReference>
<evidence type="ECO:0000256" key="10">
    <source>
        <dbReference type="ARBA" id="ARBA00022989"/>
    </source>
</evidence>
<comment type="caution">
    <text evidence="20">The sequence shown here is derived from an EMBL/GenBank/DDBJ whole genome shotgun (WGS) entry which is preliminary data.</text>
</comment>
<dbReference type="Gene3D" id="2.60.40.1250">
    <property type="entry name" value="Thiol:disulfide interchange protein DsbD, N-terminal domain"/>
    <property type="match status" value="1"/>
</dbReference>
<evidence type="ECO:0000256" key="1">
    <source>
        <dbReference type="ARBA" id="ARBA00004429"/>
    </source>
</evidence>
<dbReference type="PANTHER" id="PTHR32234">
    <property type="entry name" value="THIOL:DISULFIDE INTERCHANGE PROTEIN DSBD"/>
    <property type="match status" value="1"/>
</dbReference>
<evidence type="ECO:0000256" key="9">
    <source>
        <dbReference type="ARBA" id="ARBA00022982"/>
    </source>
</evidence>
<feature type="disulfide bond" description="Redox-active" evidence="18">
    <location>
        <begin position="127"/>
        <end position="133"/>
    </location>
</feature>
<feature type="transmembrane region" description="Helical" evidence="18">
    <location>
        <begin position="444"/>
        <end position="466"/>
    </location>
</feature>
<evidence type="ECO:0000256" key="6">
    <source>
        <dbReference type="ARBA" id="ARBA00022692"/>
    </source>
</evidence>
<dbReference type="CDD" id="cd02953">
    <property type="entry name" value="DsbDgamma"/>
    <property type="match status" value="1"/>
</dbReference>
<keyword evidence="5 18" id="KW-0997">Cell inner membrane</keyword>
<dbReference type="InterPro" id="IPR017937">
    <property type="entry name" value="Thioredoxin_CS"/>
</dbReference>
<comment type="catalytic activity">
    <reaction evidence="17 18">
        <text>[protein]-dithiol + NADP(+) = [protein]-disulfide + NADPH + H(+)</text>
        <dbReference type="Rhea" id="RHEA:18753"/>
        <dbReference type="Rhea" id="RHEA-COMP:10593"/>
        <dbReference type="Rhea" id="RHEA-COMP:10594"/>
        <dbReference type="ChEBI" id="CHEBI:15378"/>
        <dbReference type="ChEBI" id="CHEBI:29950"/>
        <dbReference type="ChEBI" id="CHEBI:50058"/>
        <dbReference type="ChEBI" id="CHEBI:57783"/>
        <dbReference type="ChEBI" id="CHEBI:58349"/>
        <dbReference type="EC" id="1.8.1.8"/>
    </reaction>
</comment>
<feature type="transmembrane region" description="Helical" evidence="18">
    <location>
        <begin position="267"/>
        <end position="294"/>
    </location>
</feature>
<dbReference type="InterPro" id="IPR028250">
    <property type="entry name" value="DsbDN"/>
</dbReference>
<feature type="chain" id="PRO_5016183921" description="Thiol:disulfide interchange protein DsbD" evidence="18">
    <location>
        <begin position="22"/>
        <end position="639"/>
    </location>
</feature>
<evidence type="ECO:0000256" key="7">
    <source>
        <dbReference type="ARBA" id="ARBA00022729"/>
    </source>
</evidence>
<evidence type="ECO:0000256" key="17">
    <source>
        <dbReference type="ARBA" id="ARBA00047804"/>
    </source>
</evidence>
<dbReference type="InterPro" id="IPR003834">
    <property type="entry name" value="Cyt_c_assmbl_TM_dom"/>
</dbReference>
<feature type="transmembrane region" description="Helical" evidence="18">
    <location>
        <begin position="344"/>
        <end position="373"/>
    </location>
</feature>
<evidence type="ECO:0000256" key="2">
    <source>
        <dbReference type="ARBA" id="ARBA00007241"/>
    </source>
</evidence>
<dbReference type="SUPFAM" id="SSF52833">
    <property type="entry name" value="Thioredoxin-like"/>
    <property type="match status" value="1"/>
</dbReference>
<feature type="transmembrane region" description="Helical" evidence="18">
    <location>
        <begin position="379"/>
        <end position="400"/>
    </location>
</feature>
<dbReference type="InterPro" id="IPR035671">
    <property type="entry name" value="DsbD_gamma"/>
</dbReference>
<evidence type="ECO:0000313" key="21">
    <source>
        <dbReference type="Proteomes" id="UP000245212"/>
    </source>
</evidence>
<comment type="caution">
    <text evidence="18">Lacks conserved residue(s) required for the propagation of feature annotation.</text>
</comment>
<dbReference type="RefSeq" id="WP_109062616.1">
    <property type="nucleotide sequence ID" value="NZ_QETA01000006.1"/>
</dbReference>
<dbReference type="InterPro" id="IPR013766">
    <property type="entry name" value="Thioredoxin_domain"/>
</dbReference>
<evidence type="ECO:0000256" key="11">
    <source>
        <dbReference type="ARBA" id="ARBA00023002"/>
    </source>
</evidence>
<comment type="function">
    <text evidence="18">Required to facilitate the formation of correct disulfide bonds in some periplasmic proteins and for the assembly of the periplasmic c-type cytochromes. Acts by transferring electrons from cytoplasmic thioredoxin to the periplasm. This transfer involves a cascade of disulfide bond formation and reduction steps.</text>
</comment>
<evidence type="ECO:0000256" key="16">
    <source>
        <dbReference type="ARBA" id="ARBA00047388"/>
    </source>
</evidence>
<keyword evidence="15 18" id="KW-0676">Redox-active center</keyword>
<dbReference type="InterPro" id="IPR022910">
    <property type="entry name" value="Thiol_diS_interchange_DbsD"/>
</dbReference>
<evidence type="ECO:0000313" key="20">
    <source>
        <dbReference type="EMBL" id="PWF21800.1"/>
    </source>
</evidence>
<evidence type="ECO:0000256" key="4">
    <source>
        <dbReference type="ARBA" id="ARBA00022475"/>
    </source>
</evidence>
<dbReference type="Pfam" id="PF02683">
    <property type="entry name" value="DsbD_TM"/>
    <property type="match status" value="1"/>
</dbReference>
<feature type="signal peptide" evidence="18">
    <location>
        <begin position="1"/>
        <end position="21"/>
    </location>
</feature>
<name>A0A2V1JWR4_9BURK</name>
<keyword evidence="10 18" id="KW-1133">Transmembrane helix</keyword>
<protein>
    <recommendedName>
        <fullName evidence="18">Thiol:disulfide interchange protein DsbD</fullName>
        <ecNumber evidence="18">1.8.1.8</ecNumber>
    </recommendedName>
    <alternativeName>
        <fullName evidence="18">Protein-disulfide reductase</fullName>
        <shortName evidence="18">Disulfide reductase</shortName>
    </alternativeName>
</protein>
<evidence type="ECO:0000256" key="5">
    <source>
        <dbReference type="ARBA" id="ARBA00022519"/>
    </source>
</evidence>
<proteinExistence type="inferred from homology"/>
<dbReference type="EMBL" id="QETA01000006">
    <property type="protein sequence ID" value="PWF21800.1"/>
    <property type="molecule type" value="Genomic_DNA"/>
</dbReference>
<dbReference type="InterPro" id="IPR036249">
    <property type="entry name" value="Thioredoxin-like_sf"/>
</dbReference>
<reference evidence="21" key="1">
    <citation type="submission" date="2018-05" db="EMBL/GenBank/DDBJ databases">
        <authorList>
            <person name="Li Y."/>
        </authorList>
    </citation>
    <scope>NUCLEOTIDE SEQUENCE [LARGE SCALE GENOMIC DNA]</scope>
    <source>
        <strain evidence="21">3d-2-2</strain>
    </source>
</reference>
<organism evidence="20 21">
    <name type="scientific">Corticimicrobacter populi</name>
    <dbReference type="NCBI Taxonomy" id="2175229"/>
    <lineage>
        <taxon>Bacteria</taxon>
        <taxon>Pseudomonadati</taxon>
        <taxon>Pseudomonadota</taxon>
        <taxon>Betaproteobacteria</taxon>
        <taxon>Burkholderiales</taxon>
        <taxon>Alcaligenaceae</taxon>
        <taxon>Corticimicrobacter</taxon>
    </lineage>
</organism>
<dbReference type="PANTHER" id="PTHR32234:SF0">
    <property type="entry name" value="THIOL:DISULFIDE INTERCHANGE PROTEIN DSBD"/>
    <property type="match status" value="1"/>
</dbReference>
<keyword evidence="8 18" id="KW-0201">Cytochrome c-type biogenesis</keyword>
<keyword evidence="12 18" id="KW-0520">NAD</keyword>
<dbReference type="GO" id="GO:0009055">
    <property type="term" value="F:electron transfer activity"/>
    <property type="evidence" value="ECO:0007669"/>
    <property type="project" value="UniProtKB-UniRule"/>
</dbReference>
<keyword evidence="7 18" id="KW-0732">Signal</keyword>
<dbReference type="GO" id="GO:0005886">
    <property type="term" value="C:plasma membrane"/>
    <property type="evidence" value="ECO:0007669"/>
    <property type="project" value="UniProtKB-SubCell"/>
</dbReference>
<feature type="transmembrane region" description="Helical" evidence="18">
    <location>
        <begin position="421"/>
        <end position="438"/>
    </location>
</feature>
<dbReference type="SUPFAM" id="SSF74863">
    <property type="entry name" value="Thiol:disulfide interchange protein DsbD, N-terminal domain (DsbD-alpha)"/>
    <property type="match status" value="1"/>
</dbReference>
<comment type="catalytic activity">
    <reaction evidence="16 18">
        <text>[protein]-dithiol + NAD(+) = [protein]-disulfide + NADH + H(+)</text>
        <dbReference type="Rhea" id="RHEA:18749"/>
        <dbReference type="Rhea" id="RHEA-COMP:10593"/>
        <dbReference type="Rhea" id="RHEA-COMP:10594"/>
        <dbReference type="ChEBI" id="CHEBI:15378"/>
        <dbReference type="ChEBI" id="CHEBI:29950"/>
        <dbReference type="ChEBI" id="CHEBI:50058"/>
        <dbReference type="ChEBI" id="CHEBI:57540"/>
        <dbReference type="ChEBI" id="CHEBI:57945"/>
        <dbReference type="EC" id="1.8.1.8"/>
    </reaction>
</comment>
<evidence type="ECO:0000256" key="14">
    <source>
        <dbReference type="ARBA" id="ARBA00023157"/>
    </source>
</evidence>
<evidence type="ECO:0000256" key="12">
    <source>
        <dbReference type="ARBA" id="ARBA00023027"/>
    </source>
</evidence>
<dbReference type="HAMAP" id="MF_00399">
    <property type="entry name" value="DbsD"/>
    <property type="match status" value="1"/>
</dbReference>
<dbReference type="Pfam" id="PF11412">
    <property type="entry name" value="DsbD_N"/>
    <property type="match status" value="1"/>
</dbReference>
<keyword evidence="21" id="KW-1185">Reference proteome</keyword>
<accession>A0A2V1JWR4</accession>
<keyword evidence="13 18" id="KW-0472">Membrane</keyword>
<feature type="transmembrane region" description="Helical" evidence="18">
    <location>
        <begin position="478"/>
        <end position="497"/>
    </location>
</feature>
<dbReference type="NCBIfam" id="NF001419">
    <property type="entry name" value="PRK00293.1"/>
    <property type="match status" value="1"/>
</dbReference>
<evidence type="ECO:0000256" key="13">
    <source>
        <dbReference type="ARBA" id="ARBA00023136"/>
    </source>
</evidence>
<evidence type="ECO:0000259" key="19">
    <source>
        <dbReference type="PROSITE" id="PS51352"/>
    </source>
</evidence>
<feature type="disulfide bond" description="Redox-active" evidence="18">
    <location>
        <begin position="555"/>
        <end position="558"/>
    </location>
</feature>
<evidence type="ECO:0000256" key="15">
    <source>
        <dbReference type="ARBA" id="ARBA00023284"/>
    </source>
</evidence>
<keyword evidence="14 18" id="KW-1015">Disulfide bond</keyword>
<feature type="transmembrane region" description="Helical" evidence="18">
    <location>
        <begin position="300"/>
        <end position="324"/>
    </location>
</feature>
<feature type="transmembrane region" description="Helical" evidence="18">
    <location>
        <begin position="219"/>
        <end position="246"/>
    </location>
</feature>
<dbReference type="PROSITE" id="PS51352">
    <property type="entry name" value="THIOREDOXIN_2"/>
    <property type="match status" value="1"/>
</dbReference>
<sequence length="639" mass="68131" precursor="true">MRTMWRWLLVMAVLWSGQAQAQLFGASEADFLPPEQAFVLSAQMKDPHTLQLDYRIADAYYMYRERFVWEVEPVPLAVDAVRYPDGLVKYDPTFEKDMEIYYGSASLLVALPDSDLPLTLRVGSQGCADAGLCYPPRMEQLELTPTAEGYELVMAGPGQALIREVIDGEVVDNAAGTVAAAGSVSGNGAEGGFWQRWLQSSDTGLMDGMLSAGTAQTVLIFFALGILLAFTPCVLPMVPILSALLVRGEGVEGGPKGSRARRGGLLALAYVAGMSVVYTALGVAAGLSGVGLAAWLQTPWVLTLFALLLAGLALAMFDVFTFQVPGALQSRLNQVLARMPGGQLGSAALIGAISALIVGPCVAAPLAGALLYISQTGDVWLGGAALFALSWGMGVPLLIVGAASPAWLPRPGAWMDRIKRLFGWLLLATAWWMVSPVLPVAVLMLGWAALAIMLALLLGLVSPWGGSVGFRHLLSRTVAILLVLLAAAWVAGALAGARDPWHPLAPFLGGNTAGPQGTEAVGKAGFERVASVAELEARLRSTDRPVMLDFYADWCVSCKEMERFTFSDPAVAALMGDFLLLQADVTANTAQDRELLRRFRLFGPPGIIFFDAQGQEQAEPRVIGFMNAQTFAGVLERVR</sequence>
<dbReference type="GO" id="GO:0045454">
    <property type="term" value="P:cell redox homeostasis"/>
    <property type="evidence" value="ECO:0007669"/>
    <property type="project" value="TreeGrafter"/>
</dbReference>
<dbReference type="Pfam" id="PF13899">
    <property type="entry name" value="Thioredoxin_7"/>
    <property type="match status" value="1"/>
</dbReference>
<dbReference type="EC" id="1.8.1.8" evidence="18"/>
<comment type="subcellular location">
    <subcellularLocation>
        <location evidence="1 18">Cell inner membrane</location>
        <topology evidence="1 18">Multi-pass membrane protein</topology>
    </subcellularLocation>
</comment>
<comment type="similarity">
    <text evidence="2 18">Belongs to the thioredoxin family. DsbD subfamily.</text>
</comment>
<dbReference type="PROSITE" id="PS00194">
    <property type="entry name" value="THIOREDOXIN_1"/>
    <property type="match status" value="1"/>
</dbReference>
<keyword evidence="9 18" id="KW-0249">Electron transport</keyword>
<keyword evidence="3 18" id="KW-0813">Transport</keyword>
<gene>
    <name evidence="18" type="primary">dsbD</name>
    <name evidence="20" type="ORF">DD235_13425</name>
</gene>
<dbReference type="Proteomes" id="UP000245212">
    <property type="component" value="Unassembled WGS sequence"/>
</dbReference>
<evidence type="ECO:0000256" key="8">
    <source>
        <dbReference type="ARBA" id="ARBA00022748"/>
    </source>
</evidence>